<name>A0A1V3L5J2_9PAST</name>
<comment type="caution">
    <text evidence="1">The sequence shown here is derived from an EMBL/GenBank/DDBJ whole genome shotgun (WGS) entry which is preliminary data.</text>
</comment>
<sequence>MDQKIKSFVMALELFTKDADLMKVVALFPEDMNKRKVFYFKEMFITPENHLFYIVTSLFIDWAAEFSGQCDDKTSIFLDEIKDIFEFIDTDISLAEQQKVIDEVKVCLGSLSIPVRHLTKSEIQSLRESKRDAYYKMMAMN</sequence>
<dbReference type="AlphaFoldDB" id="A0A1V3L5J2"/>
<dbReference type="EMBL" id="MLAI01000024">
    <property type="protein sequence ID" value="OOF85125.1"/>
    <property type="molecule type" value="Genomic_DNA"/>
</dbReference>
<evidence type="ECO:0000313" key="2">
    <source>
        <dbReference type="Proteomes" id="UP000189353"/>
    </source>
</evidence>
<dbReference type="Proteomes" id="UP000189353">
    <property type="component" value="Unassembled WGS sequence"/>
</dbReference>
<organism evidence="1 2">
    <name type="scientific">Rodentibacter ratti</name>
    <dbReference type="NCBI Taxonomy" id="1906745"/>
    <lineage>
        <taxon>Bacteria</taxon>
        <taxon>Pseudomonadati</taxon>
        <taxon>Pseudomonadota</taxon>
        <taxon>Gammaproteobacteria</taxon>
        <taxon>Pasteurellales</taxon>
        <taxon>Pasteurellaceae</taxon>
        <taxon>Rodentibacter</taxon>
    </lineage>
</organism>
<evidence type="ECO:0000313" key="1">
    <source>
        <dbReference type="EMBL" id="OOF85125.1"/>
    </source>
</evidence>
<reference evidence="1 2" key="1">
    <citation type="submission" date="2016-10" db="EMBL/GenBank/DDBJ databases">
        <title>Rodentibacter gen. nov. and new species.</title>
        <authorList>
            <person name="Christensen H."/>
        </authorList>
    </citation>
    <scope>NUCLEOTIDE SEQUENCE [LARGE SCALE GENOMIC DNA]</scope>
    <source>
        <strain evidence="1 2">Ppn158</strain>
    </source>
</reference>
<protein>
    <submittedName>
        <fullName evidence="1">Uncharacterized protein</fullName>
    </submittedName>
</protein>
<gene>
    <name evidence="1" type="ORF">BKG88_09190</name>
</gene>
<accession>A0A1V3L5J2</accession>
<proteinExistence type="predicted"/>